<accession>A0AAD2H836</accession>
<dbReference type="PANTHER" id="PTHR40465">
    <property type="entry name" value="CHROMOSOME 1, WHOLE GENOME SHOTGUN SEQUENCE"/>
    <property type="match status" value="1"/>
</dbReference>
<keyword evidence="4" id="KW-1185">Reference proteome</keyword>
<evidence type="ECO:0000313" key="3">
    <source>
        <dbReference type="EMBL" id="CAK5271273.1"/>
    </source>
</evidence>
<dbReference type="AlphaFoldDB" id="A0AAD2H836"/>
<feature type="transmembrane region" description="Helical" evidence="1">
    <location>
        <begin position="88"/>
        <end position="110"/>
    </location>
</feature>
<protein>
    <recommendedName>
        <fullName evidence="2">DUF6534 domain-containing protein</fullName>
    </recommendedName>
</protein>
<evidence type="ECO:0000313" key="4">
    <source>
        <dbReference type="Proteomes" id="UP001295794"/>
    </source>
</evidence>
<feature type="transmembrane region" description="Helical" evidence="1">
    <location>
        <begin position="117"/>
        <end position="135"/>
    </location>
</feature>
<name>A0AAD2H836_9AGAR</name>
<dbReference type="Pfam" id="PF20152">
    <property type="entry name" value="DUF6534"/>
    <property type="match status" value="1"/>
</dbReference>
<keyword evidence="1" id="KW-0812">Transmembrane</keyword>
<keyword evidence="1" id="KW-0472">Membrane</keyword>
<dbReference type="EMBL" id="CAVNYO010000169">
    <property type="protein sequence ID" value="CAK5271273.1"/>
    <property type="molecule type" value="Genomic_DNA"/>
</dbReference>
<keyword evidence="1" id="KW-1133">Transmembrane helix</keyword>
<feature type="transmembrane region" description="Helical" evidence="1">
    <location>
        <begin position="46"/>
        <end position="68"/>
    </location>
</feature>
<feature type="transmembrane region" description="Helical" evidence="1">
    <location>
        <begin position="160"/>
        <end position="182"/>
    </location>
</feature>
<sequence length="308" mass="33204">MGEYDTRLGALCVAYMLAWGLYGVMSIQSYRYYHIFVKDPLWIKTLVGGLWVLETLQLALIGSFLYFWVITNYANPAILADTTWTYNIGILVTNTIVIIVQLSAAASLLSDHADARAAVSSLVVSGFLVKVELFYKFQTTASVGLGRTGMEVTDSVVNKLILYAMNTGTLTAIVVLVDMVCVRRLSSSGSSLPLKTAPKFLTMPKNLIHIAFNVVSGKLYTNSLLATLNYRDTVRSQIPHATNRNTTISLSPISATMAPTVGAGPVFATNSKFDSSVSAGGHSLVLSTSEIEDDGIPSASELKIIDAV</sequence>
<organism evidence="3 4">
    <name type="scientific">Mycena citricolor</name>
    <dbReference type="NCBI Taxonomy" id="2018698"/>
    <lineage>
        <taxon>Eukaryota</taxon>
        <taxon>Fungi</taxon>
        <taxon>Dikarya</taxon>
        <taxon>Basidiomycota</taxon>
        <taxon>Agaricomycotina</taxon>
        <taxon>Agaricomycetes</taxon>
        <taxon>Agaricomycetidae</taxon>
        <taxon>Agaricales</taxon>
        <taxon>Marasmiineae</taxon>
        <taxon>Mycenaceae</taxon>
        <taxon>Mycena</taxon>
    </lineage>
</organism>
<evidence type="ECO:0000259" key="2">
    <source>
        <dbReference type="Pfam" id="PF20152"/>
    </source>
</evidence>
<gene>
    <name evidence="3" type="ORF">MYCIT1_LOCUS16208</name>
</gene>
<comment type="caution">
    <text evidence="3">The sequence shown here is derived from an EMBL/GenBank/DDBJ whole genome shotgun (WGS) entry which is preliminary data.</text>
</comment>
<feature type="domain" description="DUF6534" evidence="2">
    <location>
        <begin position="147"/>
        <end position="232"/>
    </location>
</feature>
<dbReference type="PANTHER" id="PTHR40465:SF1">
    <property type="entry name" value="DUF6534 DOMAIN-CONTAINING PROTEIN"/>
    <property type="match status" value="1"/>
</dbReference>
<evidence type="ECO:0000256" key="1">
    <source>
        <dbReference type="SAM" id="Phobius"/>
    </source>
</evidence>
<reference evidence="3" key="1">
    <citation type="submission" date="2023-11" db="EMBL/GenBank/DDBJ databases">
        <authorList>
            <person name="De Vega J J."/>
            <person name="De Vega J J."/>
        </authorList>
    </citation>
    <scope>NUCLEOTIDE SEQUENCE</scope>
</reference>
<dbReference type="InterPro" id="IPR045339">
    <property type="entry name" value="DUF6534"/>
</dbReference>
<dbReference type="Proteomes" id="UP001295794">
    <property type="component" value="Unassembled WGS sequence"/>
</dbReference>
<feature type="transmembrane region" description="Helical" evidence="1">
    <location>
        <begin position="6"/>
        <end position="25"/>
    </location>
</feature>
<proteinExistence type="predicted"/>